<keyword evidence="1" id="KW-0408">Iron</keyword>
<gene>
    <name evidence="3" type="ORF">AEAE_0598</name>
</gene>
<evidence type="ECO:0000256" key="1">
    <source>
        <dbReference type="ARBA" id="ARBA00023004"/>
    </source>
</evidence>
<dbReference type="GO" id="GO:0046914">
    <property type="term" value="F:transition metal ion binding"/>
    <property type="evidence" value="ECO:0007669"/>
    <property type="project" value="InterPro"/>
</dbReference>
<accession>A0A261FAC8</accession>
<dbReference type="Pfam" id="PF04023">
    <property type="entry name" value="FeoA"/>
    <property type="match status" value="1"/>
</dbReference>
<reference evidence="3 4" key="1">
    <citation type="journal article" date="2017" name="BMC Genomics">
        <title>Comparative genomic and phylogenomic analyses of the Bifidobacteriaceae family.</title>
        <authorList>
            <person name="Lugli G.A."/>
            <person name="Milani C."/>
            <person name="Turroni F."/>
            <person name="Duranti S."/>
            <person name="Mancabelli L."/>
            <person name="Mangifesta M."/>
            <person name="Ferrario C."/>
            <person name="Modesto M."/>
            <person name="Mattarelli P."/>
            <person name="Jiri K."/>
            <person name="van Sinderen D."/>
            <person name="Ventura M."/>
        </authorList>
    </citation>
    <scope>NUCLEOTIDE SEQUENCE [LARGE SCALE GENOMIC DNA]</scope>
    <source>
        <strain evidence="3 4">LMG 21773</strain>
    </source>
</reference>
<dbReference type="Gene3D" id="2.30.30.90">
    <property type="match status" value="1"/>
</dbReference>
<evidence type="ECO:0000259" key="2">
    <source>
        <dbReference type="SMART" id="SM00899"/>
    </source>
</evidence>
<dbReference type="InterPro" id="IPR008988">
    <property type="entry name" value="Transcriptional_repressor_C"/>
</dbReference>
<feature type="domain" description="Ferrous iron transporter FeoA-like" evidence="2">
    <location>
        <begin position="10"/>
        <end position="81"/>
    </location>
</feature>
<comment type="caution">
    <text evidence="3">The sequence shown here is derived from an EMBL/GenBank/DDBJ whole genome shotgun (WGS) entry which is preliminary data.</text>
</comment>
<name>A0A261FAC8_9BIFI</name>
<dbReference type="Proteomes" id="UP000228976">
    <property type="component" value="Unassembled WGS sequence"/>
</dbReference>
<organism evidence="3 4">
    <name type="scientific">Aeriscardovia aeriphila</name>
    <dbReference type="NCBI Taxonomy" id="218139"/>
    <lineage>
        <taxon>Bacteria</taxon>
        <taxon>Bacillati</taxon>
        <taxon>Actinomycetota</taxon>
        <taxon>Actinomycetes</taxon>
        <taxon>Bifidobacteriales</taxon>
        <taxon>Bifidobacteriaceae</taxon>
        <taxon>Aeriscardovia</taxon>
    </lineage>
</organism>
<dbReference type="InterPro" id="IPR038157">
    <property type="entry name" value="FeoA_core_dom"/>
</dbReference>
<sequence>MFYDVTMKQIQLSDCRRGMRARIQACNLNEEQAIRIGEMGLRPGDTVEILLSSHLFGQVIAHGSERLAIDRKTARSIVVNVLSPTLKTL</sequence>
<dbReference type="InterPro" id="IPR007167">
    <property type="entry name" value="Fe-transptr_FeoA-like"/>
</dbReference>
<protein>
    <submittedName>
        <fullName evidence="3">FeoA family protein</fullName>
    </submittedName>
</protein>
<dbReference type="SUPFAM" id="SSF50037">
    <property type="entry name" value="C-terminal domain of transcriptional repressors"/>
    <property type="match status" value="1"/>
</dbReference>
<proteinExistence type="predicted"/>
<evidence type="ECO:0000313" key="3">
    <source>
        <dbReference type="EMBL" id="OZG56110.1"/>
    </source>
</evidence>
<dbReference type="EMBL" id="MWWU01000002">
    <property type="protein sequence ID" value="OZG56110.1"/>
    <property type="molecule type" value="Genomic_DNA"/>
</dbReference>
<keyword evidence="4" id="KW-1185">Reference proteome</keyword>
<evidence type="ECO:0000313" key="4">
    <source>
        <dbReference type="Proteomes" id="UP000228976"/>
    </source>
</evidence>
<dbReference type="SMART" id="SM00899">
    <property type="entry name" value="FeoA"/>
    <property type="match status" value="1"/>
</dbReference>
<dbReference type="AlphaFoldDB" id="A0A261FAC8"/>